<name>A0ABS8T1X1_DATST</name>
<comment type="caution">
    <text evidence="2">The sequence shown here is derived from an EMBL/GenBank/DDBJ whole genome shotgun (WGS) entry which is preliminary data.</text>
</comment>
<feature type="region of interest" description="Disordered" evidence="1">
    <location>
        <begin position="1"/>
        <end position="22"/>
    </location>
</feature>
<evidence type="ECO:0000313" key="2">
    <source>
        <dbReference type="EMBL" id="MCD7465356.1"/>
    </source>
</evidence>
<proteinExistence type="predicted"/>
<evidence type="ECO:0000256" key="1">
    <source>
        <dbReference type="SAM" id="MobiDB-lite"/>
    </source>
</evidence>
<dbReference type="EMBL" id="JACEIK010001040">
    <property type="protein sequence ID" value="MCD7465356.1"/>
    <property type="molecule type" value="Genomic_DNA"/>
</dbReference>
<feature type="compositionally biased region" description="Basic and acidic residues" evidence="1">
    <location>
        <begin position="1"/>
        <end position="21"/>
    </location>
</feature>
<reference evidence="2 3" key="1">
    <citation type="journal article" date="2021" name="BMC Genomics">
        <title>Datura genome reveals duplications of psychoactive alkaloid biosynthetic genes and high mutation rate following tissue culture.</title>
        <authorList>
            <person name="Rajewski A."/>
            <person name="Carter-House D."/>
            <person name="Stajich J."/>
            <person name="Litt A."/>
        </authorList>
    </citation>
    <scope>NUCLEOTIDE SEQUENCE [LARGE SCALE GENOMIC DNA]</scope>
    <source>
        <strain evidence="2">AR-01</strain>
    </source>
</reference>
<gene>
    <name evidence="2" type="ORF">HAX54_001159</name>
</gene>
<protein>
    <submittedName>
        <fullName evidence="2">Uncharacterized protein</fullName>
    </submittedName>
</protein>
<accession>A0ABS8T1X1</accession>
<dbReference type="Proteomes" id="UP000823775">
    <property type="component" value="Unassembled WGS sequence"/>
</dbReference>
<sequence length="196" mass="21617">MVLENTCKRKDPPTSFKDDNRQMSTEVLCKNETLLLPSIDEVVDGSKATSSTNGDVDQDQHLKCKNKKVKDQSSEITDLDTIDNEIFFIGDPSSTMPLLELVEQLGFEGASIDMFNRIFDKDGAKSPSCLEISSPPPPAALINEAKITISHVKSSKSFVPPSCLSPLVVSKFKLQETISSLRCLMFPRYGVHYVTG</sequence>
<evidence type="ECO:0000313" key="3">
    <source>
        <dbReference type="Proteomes" id="UP000823775"/>
    </source>
</evidence>
<organism evidence="2 3">
    <name type="scientific">Datura stramonium</name>
    <name type="common">Jimsonweed</name>
    <name type="synonym">Common thornapple</name>
    <dbReference type="NCBI Taxonomy" id="4076"/>
    <lineage>
        <taxon>Eukaryota</taxon>
        <taxon>Viridiplantae</taxon>
        <taxon>Streptophyta</taxon>
        <taxon>Embryophyta</taxon>
        <taxon>Tracheophyta</taxon>
        <taxon>Spermatophyta</taxon>
        <taxon>Magnoliopsida</taxon>
        <taxon>eudicotyledons</taxon>
        <taxon>Gunneridae</taxon>
        <taxon>Pentapetalae</taxon>
        <taxon>asterids</taxon>
        <taxon>lamiids</taxon>
        <taxon>Solanales</taxon>
        <taxon>Solanaceae</taxon>
        <taxon>Solanoideae</taxon>
        <taxon>Datureae</taxon>
        <taxon>Datura</taxon>
    </lineage>
</organism>
<keyword evidence="3" id="KW-1185">Reference proteome</keyword>